<dbReference type="InterPro" id="IPR050708">
    <property type="entry name" value="T6SS_VgrG/RHS"/>
</dbReference>
<comment type="caution">
    <text evidence="4">The sequence shown here is derived from an EMBL/GenBank/DDBJ whole genome shotgun (WGS) entry which is preliminary data.</text>
</comment>
<dbReference type="InterPro" id="IPR037026">
    <property type="entry name" value="Vgr_OB-fold_dom_sf"/>
</dbReference>
<dbReference type="SUPFAM" id="SSF69279">
    <property type="entry name" value="Phage tail proteins"/>
    <property type="match status" value="2"/>
</dbReference>
<proteinExistence type="inferred from homology"/>
<dbReference type="Pfam" id="PF22178">
    <property type="entry name" value="Gp5_trimer_C"/>
    <property type="match status" value="1"/>
</dbReference>
<evidence type="ECO:0000313" key="4">
    <source>
        <dbReference type="EMBL" id="POF89456.1"/>
    </source>
</evidence>
<evidence type="ECO:0000313" key="5">
    <source>
        <dbReference type="Proteomes" id="UP000237194"/>
    </source>
</evidence>
<dbReference type="InterPro" id="IPR017847">
    <property type="entry name" value="T6SS_RhsGE_Vgr_subset"/>
</dbReference>
<reference evidence="4 5" key="2">
    <citation type="submission" date="2018-03" db="EMBL/GenBank/DDBJ databases">
        <title>Draft genome of Pseudomonas putida strain KT-27.</title>
        <authorList>
            <person name="Yoshizawa S."/>
            <person name="Khan N.H."/>
            <person name="Nishimura M."/>
            <person name="Chiura H.X."/>
            <person name="Ogura Y."/>
            <person name="Hayashi T."/>
            <person name="Kogure K."/>
        </authorList>
    </citation>
    <scope>NUCLEOTIDE SEQUENCE [LARGE SCALE GENOMIC DNA]</scope>
    <source>
        <strain evidence="4 5">KT-27</strain>
    </source>
</reference>
<dbReference type="RefSeq" id="WP_103437508.1">
    <property type="nucleotide sequence ID" value="NZ_MIND01000018.1"/>
</dbReference>
<dbReference type="NCBIfam" id="TIGR03361">
    <property type="entry name" value="VI_Rhs_Vgr"/>
    <property type="match status" value="1"/>
</dbReference>
<dbReference type="Proteomes" id="UP000237194">
    <property type="component" value="Unassembled WGS sequence"/>
</dbReference>
<name>A0A2S3WES5_PSEPU</name>
<dbReference type="InterPro" id="IPR054030">
    <property type="entry name" value="Gp5_Vgr_C"/>
</dbReference>
<comment type="similarity">
    <text evidence="1">Belongs to the VgrG protein family.</text>
</comment>
<dbReference type="InterPro" id="IPR006533">
    <property type="entry name" value="T6SS_Vgr_RhsGE"/>
</dbReference>
<dbReference type="EMBL" id="MIND01000018">
    <property type="protein sequence ID" value="POF89456.1"/>
    <property type="molecule type" value="Genomic_DNA"/>
</dbReference>
<dbReference type="SUPFAM" id="SSF69255">
    <property type="entry name" value="gp5 N-terminal domain-like"/>
    <property type="match status" value="1"/>
</dbReference>
<feature type="domain" description="Gp5/Type VI secretion system Vgr protein OB-fold" evidence="2">
    <location>
        <begin position="407"/>
        <end position="474"/>
    </location>
</feature>
<evidence type="ECO:0000256" key="1">
    <source>
        <dbReference type="ARBA" id="ARBA00005558"/>
    </source>
</evidence>
<organism evidence="4 5">
    <name type="scientific">Pseudomonas putida</name>
    <name type="common">Arthrobacter siderocapsulatus</name>
    <dbReference type="NCBI Taxonomy" id="303"/>
    <lineage>
        <taxon>Bacteria</taxon>
        <taxon>Pseudomonadati</taxon>
        <taxon>Pseudomonadota</taxon>
        <taxon>Gammaproteobacteria</taxon>
        <taxon>Pseudomonadales</taxon>
        <taxon>Pseudomonadaceae</taxon>
        <taxon>Pseudomonas</taxon>
    </lineage>
</organism>
<accession>A0A2S3WES5</accession>
<dbReference type="Gene3D" id="2.40.50.230">
    <property type="entry name" value="Gp5 N-terminal domain"/>
    <property type="match status" value="1"/>
</dbReference>
<protein>
    <submittedName>
        <fullName evidence="4">Type VI secretion protein VgrG</fullName>
    </submittedName>
</protein>
<dbReference type="SUPFAM" id="SSF69349">
    <property type="entry name" value="Phage fibre proteins"/>
    <property type="match status" value="1"/>
</dbReference>
<dbReference type="PANTHER" id="PTHR32305">
    <property type="match status" value="1"/>
</dbReference>
<dbReference type="Pfam" id="PF05954">
    <property type="entry name" value="Phage_GPD"/>
    <property type="match status" value="1"/>
</dbReference>
<evidence type="ECO:0000259" key="2">
    <source>
        <dbReference type="Pfam" id="PF04717"/>
    </source>
</evidence>
<dbReference type="NCBIfam" id="TIGR01646">
    <property type="entry name" value="vgr_GE"/>
    <property type="match status" value="1"/>
</dbReference>
<gene>
    <name evidence="4" type="ORF">BGP80_16410</name>
</gene>
<sequence>MPSQSDLSFCFEPLASRTPFEVVSFTLEETLSTPFKLTLELICYRVDVDFAELIDKPALFTICRDQQPVRYVHGLISSLSQGESGFYRTRYQAVIEPQLARARLRSNWRIFQQQPAAQILAVMFKRQGLTQIEFSTTCEHQVREFCVQAGETDLDFIARLAAEEGYVYSFDHSATAHTLRVTDRVMSLGQINRSVIKPADDLRSNADHDTADPLSVLYHSNSGGDPAGPCLRRLRYCEQVATTHQQQRDYTFLRPAYRQQHGVVASQWKLPCNKYERFDYPGRYNLDVVGKPFTQTRLTARRHAVRLAAVEGDDVRLQPGLSFNLIDHPREDLNAHWRVISVRHVGSQFTSLQEEAADADQGTHYVQRAELVPGRIDWKPALLARPRIDGPHMATVVGPPEEEIYCDQWGRVKVSFPWDRESKDNQFSSCWIRVAQGWAGGSWGSMAIPRIGQEVIVQYVNSDPDQPLITGRTYCANQLPPYELPQHKTRMTIKSQTHKGQGFNELRFEDELDRQEVFIHAQKDQNNVVRHNETTKVGNDRAEQVERDETLNVGHDRTESIGNDEKVSIGQDRQHQTGRDDVLEIGRHHSITIAQDRIEQVGNHRRDTTTANHTVDIGGHLEHKVAGHVDLKAGQAIRYQTQDFEIEVAGSFSIKSPGGTLRLDASGITLDGVAINFKGPIGQAPEGSSYAFSISGKPEPGEPVCLSCLLKAIQEGRSVVRLEGVNA</sequence>
<dbReference type="Gene3D" id="3.55.50.10">
    <property type="entry name" value="Baseplate protein-like domains"/>
    <property type="match status" value="1"/>
</dbReference>
<dbReference type="Gene3D" id="4.10.220.110">
    <property type="match status" value="1"/>
</dbReference>
<evidence type="ECO:0000259" key="3">
    <source>
        <dbReference type="Pfam" id="PF22178"/>
    </source>
</evidence>
<dbReference type="Pfam" id="PF04717">
    <property type="entry name" value="Phage_base_V"/>
    <property type="match status" value="1"/>
</dbReference>
<dbReference type="InterPro" id="IPR006531">
    <property type="entry name" value="Gp5/Vgr_OB"/>
</dbReference>
<dbReference type="AlphaFoldDB" id="A0A2S3WES5"/>
<dbReference type="PANTHER" id="PTHR32305:SF11">
    <property type="entry name" value="TYPE VI SECRETION SYSTEM SPIKE PROTEIN VGRG3"/>
    <property type="match status" value="1"/>
</dbReference>
<dbReference type="Gene3D" id="2.30.110.50">
    <property type="match status" value="1"/>
</dbReference>
<feature type="domain" description="Gp5/Type VI secretion system Vgr C-terminal trimerisation" evidence="3">
    <location>
        <begin position="491"/>
        <end position="595"/>
    </location>
</feature>
<reference evidence="4 5" key="1">
    <citation type="submission" date="2016-08" db="EMBL/GenBank/DDBJ databases">
        <authorList>
            <person name="Seilhamer J.J."/>
        </authorList>
    </citation>
    <scope>NUCLEOTIDE SEQUENCE [LARGE SCALE GENOMIC DNA]</scope>
    <source>
        <strain evidence="4 5">KT-27</strain>
    </source>
</reference>